<comment type="caution">
    <text evidence="2">The sequence shown here is derived from an EMBL/GenBank/DDBJ whole genome shotgun (WGS) entry which is preliminary data.</text>
</comment>
<dbReference type="Gene3D" id="3.30.2010.10">
    <property type="entry name" value="Metalloproteases ('zincins'), catalytic domain"/>
    <property type="match status" value="1"/>
</dbReference>
<reference evidence="2" key="1">
    <citation type="submission" date="2023-05" db="EMBL/GenBank/DDBJ databases">
        <title>[olsenella] sp. nov., isolated from a pig farm feces dump.</title>
        <authorList>
            <person name="Chang Y.-H."/>
        </authorList>
    </citation>
    <scope>NUCLEOTIDE SEQUENCE</scope>
    <source>
        <strain evidence="2">YH-ols2217</strain>
    </source>
</reference>
<organism evidence="2 3">
    <name type="scientific">Kribbibacterium absianum</name>
    <dbReference type="NCBI Taxonomy" id="3044210"/>
    <lineage>
        <taxon>Bacteria</taxon>
        <taxon>Bacillati</taxon>
        <taxon>Actinomycetota</taxon>
        <taxon>Coriobacteriia</taxon>
        <taxon>Coriobacteriales</taxon>
        <taxon>Kribbibacteriaceae</taxon>
        <taxon>Kribbibacterium</taxon>
    </lineage>
</organism>
<protein>
    <submittedName>
        <fullName evidence="2">DUF45 domain-containing protein</fullName>
    </submittedName>
</protein>
<dbReference type="PANTHER" id="PTHR30399:SF1">
    <property type="entry name" value="UTP PYROPHOSPHATASE"/>
    <property type="match status" value="1"/>
</dbReference>
<evidence type="ECO:0000259" key="1">
    <source>
        <dbReference type="Pfam" id="PF01863"/>
    </source>
</evidence>
<proteinExistence type="predicted"/>
<dbReference type="InterPro" id="IPR002725">
    <property type="entry name" value="YgjP-like_metallopeptidase"/>
</dbReference>
<dbReference type="Pfam" id="PF01863">
    <property type="entry name" value="YgjP-like"/>
    <property type="match status" value="1"/>
</dbReference>
<feature type="domain" description="YgjP-like metallopeptidase" evidence="1">
    <location>
        <begin position="25"/>
        <end position="239"/>
    </location>
</feature>
<evidence type="ECO:0000313" key="2">
    <source>
        <dbReference type="EMBL" id="MDJ1130275.1"/>
    </source>
</evidence>
<sequence>MPTPTRFTVQCDGFAAEVTRRRTSRVSFRAWPDGRVTVSAPLGFTKREVEGMVRAHADEIRRLLERAMPPAAEQAAREEAARLAPGDHAWLWGERLTVRHLEGSEPRLTVRREGDVLAFIGPGELLADCSARRRAHEKLLRQELAAALPGVRAEAERLVGVSARTWRIRRMHSRWGSCRPDRGSVTIALELATHDPAHLRLVAIHETAHLLICNHGSDFRAIMDRACPGWRAQQRALDEEGMRLPRQAP</sequence>
<dbReference type="InterPro" id="IPR053136">
    <property type="entry name" value="UTP_pyrophosphatase-like"/>
</dbReference>
<dbReference type="RefSeq" id="WP_283713486.1">
    <property type="nucleotide sequence ID" value="NZ_JASJEW010000004.1"/>
</dbReference>
<dbReference type="Proteomes" id="UP001431693">
    <property type="component" value="Unassembled WGS sequence"/>
</dbReference>
<keyword evidence="3" id="KW-1185">Reference proteome</keyword>
<dbReference type="CDD" id="cd07344">
    <property type="entry name" value="M48_yhfN_like"/>
    <property type="match status" value="1"/>
</dbReference>
<name>A0ABT6ZMJ3_9ACTN</name>
<dbReference type="EMBL" id="JASJEX010000005">
    <property type="protein sequence ID" value="MDJ1130275.1"/>
    <property type="molecule type" value="Genomic_DNA"/>
</dbReference>
<gene>
    <name evidence="2" type="ORF">QJ043_09325</name>
</gene>
<accession>A0ABT6ZMJ3</accession>
<evidence type="ECO:0000313" key="3">
    <source>
        <dbReference type="Proteomes" id="UP001431693"/>
    </source>
</evidence>
<dbReference type="PANTHER" id="PTHR30399">
    <property type="entry name" value="UNCHARACTERIZED PROTEIN YGJP"/>
    <property type="match status" value="1"/>
</dbReference>